<dbReference type="GO" id="GO:0003743">
    <property type="term" value="F:translation initiation factor activity"/>
    <property type="evidence" value="ECO:0007669"/>
    <property type="project" value="UniProtKB-KW"/>
</dbReference>
<dbReference type="GO" id="GO:0070124">
    <property type="term" value="P:mitochondrial translational initiation"/>
    <property type="evidence" value="ECO:0007669"/>
    <property type="project" value="TreeGrafter"/>
</dbReference>
<gene>
    <name evidence="5" type="ORF">Dda_2678</name>
</gene>
<feature type="compositionally biased region" description="Low complexity" evidence="4">
    <location>
        <begin position="294"/>
        <end position="315"/>
    </location>
</feature>
<dbReference type="Gene3D" id="3.30.110.10">
    <property type="entry name" value="Translation initiation factor 3 (IF-3), C-terminal domain"/>
    <property type="match status" value="1"/>
</dbReference>
<comment type="similarity">
    <text evidence="1">Belongs to the IF-3 family.</text>
</comment>
<dbReference type="Proteomes" id="UP001221413">
    <property type="component" value="Unassembled WGS sequence"/>
</dbReference>
<evidence type="ECO:0000256" key="1">
    <source>
        <dbReference type="ARBA" id="ARBA00005439"/>
    </source>
</evidence>
<accession>A0AAD6NKI4</accession>
<dbReference type="AlphaFoldDB" id="A0AAD6NKI4"/>
<evidence type="ECO:0000256" key="2">
    <source>
        <dbReference type="ARBA" id="ARBA00022540"/>
    </source>
</evidence>
<name>A0AAD6NKI4_DREDA</name>
<dbReference type="GO" id="GO:0043022">
    <property type="term" value="F:ribosome binding"/>
    <property type="evidence" value="ECO:0007669"/>
    <property type="project" value="TreeGrafter"/>
</dbReference>
<evidence type="ECO:0000313" key="5">
    <source>
        <dbReference type="EMBL" id="KAJ6261879.1"/>
    </source>
</evidence>
<dbReference type="PANTHER" id="PTHR10938">
    <property type="entry name" value="TRANSLATION INITIATION FACTOR IF-3"/>
    <property type="match status" value="1"/>
</dbReference>
<keyword evidence="6" id="KW-1185">Reference proteome</keyword>
<sequence>MALRQITRATCRNLHRPSLSLLSIYAASSSSSALPPSFLLPSGNHDRLGAPHPTRPAQQHRHASTSIRFPASPNLGPQFINDERVRFPYDEEITAHTASYVDETGKLVGKFPVSQILRSYDHNKYHLIQLANADTLPDTAEGHVVRLFPKEALLARIAEERETAVRRKKKSPRDIVKEVQIAWGIDLHDLRHRLGKTAQLLEKGNRVEIMIAKKKGQQPVPPERLAEVMAVVEDFLYYNGGDAVRKRDGEVGGQLRMFVQRPENWVPPPPKPEPEPEPEPVEGEGEGEEGGDAEGQMEGQAAEEATPAAGEGTAQSTQDRYVPPWSASREQQF</sequence>
<dbReference type="InterPro" id="IPR036788">
    <property type="entry name" value="T_IF-3_C_sf"/>
</dbReference>
<dbReference type="SUPFAM" id="SSF55200">
    <property type="entry name" value="Translation initiation factor IF3, C-terminal domain"/>
    <property type="match status" value="1"/>
</dbReference>
<evidence type="ECO:0000313" key="6">
    <source>
        <dbReference type="Proteomes" id="UP001221413"/>
    </source>
</evidence>
<proteinExistence type="inferred from homology"/>
<dbReference type="EMBL" id="JAQGDS010000003">
    <property type="protein sequence ID" value="KAJ6261879.1"/>
    <property type="molecule type" value="Genomic_DNA"/>
</dbReference>
<dbReference type="GO" id="GO:0032790">
    <property type="term" value="P:ribosome disassembly"/>
    <property type="evidence" value="ECO:0007669"/>
    <property type="project" value="TreeGrafter"/>
</dbReference>
<keyword evidence="2" id="KW-0396">Initiation factor</keyword>
<comment type="caution">
    <text evidence="5">The sequence shown here is derived from an EMBL/GenBank/DDBJ whole genome shotgun (WGS) entry which is preliminary data.</text>
</comment>
<dbReference type="PANTHER" id="PTHR10938:SF0">
    <property type="entry name" value="TRANSLATION INITIATION FACTOR IF-3, MITOCHONDRIAL"/>
    <property type="match status" value="1"/>
</dbReference>
<organism evidence="5 6">
    <name type="scientific">Drechslerella dactyloides</name>
    <name type="common">Nematode-trapping fungus</name>
    <name type="synonym">Arthrobotrys dactyloides</name>
    <dbReference type="NCBI Taxonomy" id="74499"/>
    <lineage>
        <taxon>Eukaryota</taxon>
        <taxon>Fungi</taxon>
        <taxon>Dikarya</taxon>
        <taxon>Ascomycota</taxon>
        <taxon>Pezizomycotina</taxon>
        <taxon>Orbiliomycetes</taxon>
        <taxon>Orbiliales</taxon>
        <taxon>Orbiliaceae</taxon>
        <taxon>Drechslerella</taxon>
    </lineage>
</organism>
<evidence type="ECO:0008006" key="7">
    <source>
        <dbReference type="Google" id="ProtNLM"/>
    </source>
</evidence>
<feature type="region of interest" description="Disordered" evidence="4">
    <location>
        <begin position="259"/>
        <end position="333"/>
    </location>
</feature>
<dbReference type="GO" id="GO:0005739">
    <property type="term" value="C:mitochondrion"/>
    <property type="evidence" value="ECO:0007669"/>
    <property type="project" value="TreeGrafter"/>
</dbReference>
<protein>
    <recommendedName>
        <fullName evidence="7">Translation initiation factor 3 N-terminal domain-containing protein</fullName>
    </recommendedName>
</protein>
<dbReference type="InterPro" id="IPR001288">
    <property type="entry name" value="Translation_initiation_fac_3"/>
</dbReference>
<evidence type="ECO:0000256" key="4">
    <source>
        <dbReference type="SAM" id="MobiDB-lite"/>
    </source>
</evidence>
<keyword evidence="3" id="KW-0648">Protein biosynthesis</keyword>
<reference evidence="5" key="1">
    <citation type="submission" date="2023-01" db="EMBL/GenBank/DDBJ databases">
        <title>The chitinases involved in constricting ring structure development in the nematode-trapping fungus Drechslerella dactyloides.</title>
        <authorList>
            <person name="Wang R."/>
            <person name="Zhang L."/>
            <person name="Tang P."/>
            <person name="Li S."/>
            <person name="Liang L."/>
        </authorList>
    </citation>
    <scope>NUCLEOTIDE SEQUENCE</scope>
    <source>
        <strain evidence="5">YMF1.00031</strain>
    </source>
</reference>
<evidence type="ECO:0000256" key="3">
    <source>
        <dbReference type="ARBA" id="ARBA00022917"/>
    </source>
</evidence>
<feature type="compositionally biased region" description="Acidic residues" evidence="4">
    <location>
        <begin position="275"/>
        <end position="292"/>
    </location>
</feature>
<feature type="region of interest" description="Disordered" evidence="4">
    <location>
        <begin position="38"/>
        <end position="68"/>
    </location>
</feature>